<dbReference type="PIRSF" id="PIRSF006256">
    <property type="entry name" value="CMPcnvr_hdrg_mat"/>
    <property type="match status" value="1"/>
</dbReference>
<evidence type="ECO:0000256" key="7">
    <source>
        <dbReference type="ARBA" id="ARBA00048220"/>
    </source>
</evidence>
<organism evidence="12 13">
    <name type="scientific">Pandoraea vervacti</name>
    <dbReference type="NCBI Taxonomy" id="656178"/>
    <lineage>
        <taxon>Bacteria</taxon>
        <taxon>Pseudomonadati</taxon>
        <taxon>Pseudomonadota</taxon>
        <taxon>Betaproteobacteria</taxon>
        <taxon>Burkholderiales</taxon>
        <taxon>Burkholderiaceae</taxon>
        <taxon>Pandoraea</taxon>
    </lineage>
</organism>
<evidence type="ECO:0000256" key="8">
    <source>
        <dbReference type="PIRNR" id="PIRNR006256"/>
    </source>
</evidence>
<sequence>MNRSALPTSAYGQRRRFRIEVTGAVQGVGFRPFVHRLAVSEELSGFVRNTAHGVEVEVEGALQALERFSLRLETETVAPAAVSGRRINEITPRGGREFMIAPSVPGMGELGVVLPDMAICEQCVAEIFDASNRRYRYPFTTCAQCGPRFSIMEGVPFDRERTTMRGFAMCAACQAEYDNPSSRRFHAQTNACPACGPQLTLLNAAGRECAIGYDAVRRAGDAIRSGSILAMKGLGGYQLLVDAGNDHAVRRLRERKHRPSKPFAIMAPCYEDAQTLAVISDEERRTLCSTAAPIVILRARGEGIAPSVAPANAWLGLMLPYTPLHHLLMHELGFAVVATSGNRGGEPIVADNLEAIEQLADVADGFLVHDRPIANPVDDSVARVIAGEATVLRHARGYAPLALRLPGHQTRDDAGTCLALGGHGKSAIALMSGSHVVLGPYIGDLEGAGARTAFARTVAAMTSLFSAEPRSAACDAHPDYWSSRFARHSLVTNIQHVPHHLAHVLACMVENNLEGPLLGVAWDGSGYGGDGTIWGGEFLWVQGNRYRQVGQLQPFRLPGGEVAAREVNRAAIGALFAVYGDVALTMTELRPIAHLSASEQQIYKTLLSGGFRSPWTSSAGRLFDAAAAMLGICATSSFEGEAAIALESAAANGESEHVLAAAMLREEQGRWIADWRPTLAALASASQRHEAPAALAAAFHDALAQVIVNVAERVGVGRVLLTGGCFQNARLTGGAVARLRAAGFDVWQHRRIPPNDGGLAVGQAAFAAQPMLEGPR</sequence>
<dbReference type="InterPro" id="IPR051060">
    <property type="entry name" value="Carbamoyltrans_HypF-like"/>
</dbReference>
<dbReference type="InterPro" id="IPR041440">
    <property type="entry name" value="HypF_C"/>
</dbReference>
<dbReference type="EC" id="6.2.-.-" evidence="8"/>
<dbReference type="PROSITE" id="PS00150">
    <property type="entry name" value="ACYLPHOSPHATASE_1"/>
    <property type="match status" value="1"/>
</dbReference>
<dbReference type="Proteomes" id="UP000035085">
    <property type="component" value="Plasmid pPV15"/>
</dbReference>
<keyword evidence="6" id="KW-0862">Zinc</keyword>
<evidence type="ECO:0000256" key="4">
    <source>
        <dbReference type="ARBA" id="ARBA00022723"/>
    </source>
</evidence>
<dbReference type="SUPFAM" id="SSF54975">
    <property type="entry name" value="Acylphosphatase/BLUF domain-like"/>
    <property type="match status" value="1"/>
</dbReference>
<evidence type="ECO:0000259" key="10">
    <source>
        <dbReference type="PROSITE" id="PS51160"/>
    </source>
</evidence>
<dbReference type="PROSITE" id="PS51163">
    <property type="entry name" value="YRDC"/>
    <property type="match status" value="1"/>
</dbReference>
<dbReference type="Gene3D" id="3.90.870.50">
    <property type="match status" value="1"/>
</dbReference>
<comment type="pathway">
    <text evidence="1 8">Protein modification; [NiFe] hydrogenase maturation.</text>
</comment>
<evidence type="ECO:0000256" key="6">
    <source>
        <dbReference type="ARBA" id="ARBA00022833"/>
    </source>
</evidence>
<evidence type="ECO:0000256" key="3">
    <source>
        <dbReference type="ARBA" id="ARBA00022598"/>
    </source>
</evidence>
<dbReference type="Gene3D" id="3.30.420.360">
    <property type="match status" value="1"/>
</dbReference>
<dbReference type="PANTHER" id="PTHR42959">
    <property type="entry name" value="CARBAMOYLTRANSFERASE"/>
    <property type="match status" value="1"/>
</dbReference>
<feature type="domain" description="Acylphosphatase-like" evidence="10">
    <location>
        <begin position="16"/>
        <end position="102"/>
    </location>
</feature>
<dbReference type="Pfam" id="PF07503">
    <property type="entry name" value="zf-HYPF"/>
    <property type="match status" value="2"/>
</dbReference>
<evidence type="ECO:0000313" key="13">
    <source>
        <dbReference type="Proteomes" id="UP000035085"/>
    </source>
</evidence>
<keyword evidence="5" id="KW-0863">Zinc-finger</keyword>
<geneLocation type="plasmid" evidence="12 13">
    <name>pPV15</name>
</geneLocation>
<comment type="catalytic activity">
    <reaction evidence="9">
        <text>an acyl phosphate + H2O = a carboxylate + phosphate + H(+)</text>
        <dbReference type="Rhea" id="RHEA:14965"/>
        <dbReference type="ChEBI" id="CHEBI:15377"/>
        <dbReference type="ChEBI" id="CHEBI:15378"/>
        <dbReference type="ChEBI" id="CHEBI:29067"/>
        <dbReference type="ChEBI" id="CHEBI:43474"/>
        <dbReference type="ChEBI" id="CHEBI:59918"/>
        <dbReference type="EC" id="3.6.1.7"/>
    </reaction>
</comment>
<evidence type="ECO:0000256" key="9">
    <source>
        <dbReference type="PROSITE-ProRule" id="PRU00520"/>
    </source>
</evidence>
<reference evidence="13" key="1">
    <citation type="submission" date="2015-02" db="EMBL/GenBank/DDBJ databases">
        <title>Complete Genome Sequencing of Pandoraea vervacti NS15 sp. nov.</title>
        <authorList>
            <person name="Chan K.-G."/>
        </authorList>
    </citation>
    <scope>NUCLEOTIDE SEQUENCE [LARGE SCALE GENOMIC DNA]</scope>
    <source>
        <strain evidence="13">NS15</strain>
        <plasmid evidence="13">pPV15</plasmid>
    </source>
</reference>
<comment type="catalytic activity">
    <reaction evidence="7 8">
        <text>C-terminal L-cysteinyl-[HypE protein] + carbamoyl phosphate + ATP + H2O = C-terminal S-carboxamide-L-cysteinyl-[HypE protein] + AMP + phosphate + diphosphate + H(+)</text>
        <dbReference type="Rhea" id="RHEA:55636"/>
        <dbReference type="Rhea" id="RHEA-COMP:14247"/>
        <dbReference type="Rhea" id="RHEA-COMP:14392"/>
        <dbReference type="ChEBI" id="CHEBI:15377"/>
        <dbReference type="ChEBI" id="CHEBI:15378"/>
        <dbReference type="ChEBI" id="CHEBI:30616"/>
        <dbReference type="ChEBI" id="CHEBI:33019"/>
        <dbReference type="ChEBI" id="CHEBI:43474"/>
        <dbReference type="ChEBI" id="CHEBI:58228"/>
        <dbReference type="ChEBI" id="CHEBI:76913"/>
        <dbReference type="ChEBI" id="CHEBI:139126"/>
        <dbReference type="ChEBI" id="CHEBI:456215"/>
    </reaction>
</comment>
<keyword evidence="12" id="KW-0614">Plasmid</keyword>
<dbReference type="Gene3D" id="3.30.420.40">
    <property type="match status" value="1"/>
</dbReference>
<dbReference type="InterPro" id="IPR017945">
    <property type="entry name" value="DHBP_synth_RibB-like_a/b_dom"/>
</dbReference>
<dbReference type="InterPro" id="IPR004421">
    <property type="entry name" value="Carbamoyltransferase_HypF"/>
</dbReference>
<feature type="active site" evidence="9">
    <location>
        <position position="49"/>
    </location>
</feature>
<dbReference type="Pfam" id="PF17788">
    <property type="entry name" value="HypF_C"/>
    <property type="match status" value="1"/>
</dbReference>
<dbReference type="Pfam" id="PF01300">
    <property type="entry name" value="Sua5_yciO_yrdC"/>
    <property type="match status" value="1"/>
</dbReference>
<dbReference type="InterPro" id="IPR036046">
    <property type="entry name" value="Acylphosphatase-like_dom_sf"/>
</dbReference>
<evidence type="ECO:0000259" key="11">
    <source>
        <dbReference type="PROSITE" id="PS51163"/>
    </source>
</evidence>
<keyword evidence="9" id="KW-0378">Hydrolase</keyword>
<comment type="similarity">
    <text evidence="2 8">Belongs to the carbamoyltransferase HypF family.</text>
</comment>
<dbReference type="InterPro" id="IPR011125">
    <property type="entry name" value="Znf_HypF"/>
</dbReference>
<dbReference type="Pfam" id="PF22521">
    <property type="entry name" value="HypF_C_2"/>
    <property type="match status" value="1"/>
</dbReference>
<dbReference type="InterPro" id="IPR006070">
    <property type="entry name" value="Sua5-like_dom"/>
</dbReference>
<protein>
    <recommendedName>
        <fullName evidence="8">Carbamoyltransferase HypF</fullName>
        <ecNumber evidence="8">6.2.-.-</ecNumber>
    </recommendedName>
</protein>
<dbReference type="NCBIfam" id="TIGR00143">
    <property type="entry name" value="hypF"/>
    <property type="match status" value="1"/>
</dbReference>
<dbReference type="InterPro" id="IPR017968">
    <property type="entry name" value="Acylphosphatase_CS"/>
</dbReference>
<dbReference type="InterPro" id="IPR043129">
    <property type="entry name" value="ATPase_NBD"/>
</dbReference>
<gene>
    <name evidence="12" type="ORF">UC34_24680</name>
</gene>
<dbReference type="Pfam" id="PF00708">
    <property type="entry name" value="Acylphosphatase"/>
    <property type="match status" value="1"/>
</dbReference>
<comment type="function">
    <text evidence="8">Involved in the maturation of [NiFe] hydrogenases. Along with HypE, it catalyzes the synthesis of the CN ligands of the active site iron of [NiFe]-hydrogenases. HypF functions as a carbamoyl transferase using carbamoylphosphate as a substrate and transferring the carboxamido moiety in an ATP-dependent reaction to the thiolate of the C-terminal cysteine of HypE yielding a protein-S-carboxamide.</text>
</comment>
<dbReference type="InterPro" id="IPR001792">
    <property type="entry name" value="Acylphosphatase-like_dom"/>
</dbReference>
<proteinExistence type="inferred from homology"/>
<keyword evidence="4" id="KW-0479">Metal-binding</keyword>
<feature type="domain" description="YrdC-like" evidence="11">
    <location>
        <begin position="213"/>
        <end position="397"/>
    </location>
</feature>
<evidence type="ECO:0000256" key="2">
    <source>
        <dbReference type="ARBA" id="ARBA00008097"/>
    </source>
</evidence>
<dbReference type="SUPFAM" id="SSF55821">
    <property type="entry name" value="YrdC/RibB"/>
    <property type="match status" value="1"/>
</dbReference>
<dbReference type="Gene3D" id="3.30.110.120">
    <property type="match status" value="1"/>
</dbReference>
<evidence type="ECO:0000313" key="12">
    <source>
        <dbReference type="EMBL" id="AJP60179.2"/>
    </source>
</evidence>
<evidence type="ECO:0000256" key="1">
    <source>
        <dbReference type="ARBA" id="ARBA00004711"/>
    </source>
</evidence>
<dbReference type="PROSITE" id="PS51160">
    <property type="entry name" value="ACYLPHOSPHATASE_3"/>
    <property type="match status" value="1"/>
</dbReference>
<name>A0ABM5T5A5_9BURK</name>
<evidence type="ECO:0000256" key="5">
    <source>
        <dbReference type="ARBA" id="ARBA00022771"/>
    </source>
</evidence>
<dbReference type="EMBL" id="CP010898">
    <property type="protein sequence ID" value="AJP60179.2"/>
    <property type="molecule type" value="Genomic_DNA"/>
</dbReference>
<keyword evidence="3" id="KW-0436">Ligase</keyword>
<accession>A0ABM5T5A5</accession>
<dbReference type="PANTHER" id="PTHR42959:SF1">
    <property type="entry name" value="CARBAMOYLTRANSFERASE HYPF"/>
    <property type="match status" value="1"/>
</dbReference>
<feature type="active site" evidence="9">
    <location>
        <position position="31"/>
    </location>
</feature>
<dbReference type="InterPro" id="IPR055128">
    <property type="entry name" value="HypF_C_2"/>
</dbReference>
<keyword evidence="13" id="KW-1185">Reference proteome</keyword>
<dbReference type="SUPFAM" id="SSF53067">
    <property type="entry name" value="Actin-like ATPase domain"/>
    <property type="match status" value="1"/>
</dbReference>